<feature type="coiled-coil region" evidence="1">
    <location>
        <begin position="177"/>
        <end position="271"/>
    </location>
</feature>
<keyword evidence="2" id="KW-0812">Transmembrane</keyword>
<accession>A0A5K7YYB5</accession>
<dbReference type="EMBL" id="AP021875">
    <property type="protein sequence ID" value="BBO73029.1"/>
    <property type="molecule type" value="Genomic_DNA"/>
</dbReference>
<feature type="transmembrane region" description="Helical" evidence="2">
    <location>
        <begin position="138"/>
        <end position="159"/>
    </location>
</feature>
<protein>
    <submittedName>
        <fullName evidence="3">Uncharacterized protein</fullName>
    </submittedName>
</protein>
<proteinExistence type="predicted"/>
<dbReference type="AlphaFoldDB" id="A0A5K7YYB5"/>
<dbReference type="KEGG" id="dwd:DSCW_04460"/>
<name>A0A5K7YYB5_9BACT</name>
<keyword evidence="2" id="KW-0472">Membrane</keyword>
<gene>
    <name evidence="3" type="ORF">DSCW_04460</name>
</gene>
<reference evidence="3 4" key="1">
    <citation type="submission" date="2019-11" db="EMBL/GenBank/DDBJ databases">
        <title>Comparative genomics of hydrocarbon-degrading Desulfosarcina strains.</title>
        <authorList>
            <person name="Watanabe M."/>
            <person name="Kojima H."/>
            <person name="Fukui M."/>
        </authorList>
    </citation>
    <scope>NUCLEOTIDE SEQUENCE [LARGE SCALE GENOMIC DNA]</scope>
    <source>
        <strain evidence="3 4">PP31</strain>
    </source>
</reference>
<sequence length="382" mass="44346">MRNFPFRALILCVLLPPFVYVFSIQFLEKTIQASYEKSLAEVYTGDTRPLFDGSVRLQDAIRENVGAFIASRKLTHWGVRLSVSVKTADGDFLYPYAYDGSRSELDPPDSIAVARENFRLLNDGLVKTVEVEIEHNTLLSNLILLSCVALSLMVFMVFYRRGIKMIRQEDLARQQIIDNLSDERQKSLAQLQGLEDQRKLLSERVERMKTELDRERRKATAAEDEMIDELVVLEEKISENLALQESQLDEIDTLKEKIRQYEKDNEAKTRQRLKGVEAIRKRFNALYKNTVIHERAIEGFVDLTDEMKIKAEEVIHQLNDDPKMVQIKRKVFGKKNRETVFEVIFAYKGRLYFRNIDGNRVEVLVVGTKLTQNKDLSFLDKL</sequence>
<dbReference type="OrthoDB" id="5412656at2"/>
<organism evidence="3 4">
    <name type="scientific">Desulfosarcina widdelii</name>
    <dbReference type="NCBI Taxonomy" id="947919"/>
    <lineage>
        <taxon>Bacteria</taxon>
        <taxon>Pseudomonadati</taxon>
        <taxon>Thermodesulfobacteriota</taxon>
        <taxon>Desulfobacteria</taxon>
        <taxon>Desulfobacterales</taxon>
        <taxon>Desulfosarcinaceae</taxon>
        <taxon>Desulfosarcina</taxon>
    </lineage>
</organism>
<evidence type="ECO:0000313" key="4">
    <source>
        <dbReference type="Proteomes" id="UP000427769"/>
    </source>
</evidence>
<evidence type="ECO:0000256" key="2">
    <source>
        <dbReference type="SAM" id="Phobius"/>
    </source>
</evidence>
<keyword evidence="1" id="KW-0175">Coiled coil</keyword>
<dbReference type="Proteomes" id="UP000427769">
    <property type="component" value="Chromosome"/>
</dbReference>
<keyword evidence="2" id="KW-1133">Transmembrane helix</keyword>
<evidence type="ECO:0000313" key="3">
    <source>
        <dbReference type="EMBL" id="BBO73029.1"/>
    </source>
</evidence>
<evidence type="ECO:0000256" key="1">
    <source>
        <dbReference type="SAM" id="Coils"/>
    </source>
</evidence>
<keyword evidence="4" id="KW-1185">Reference proteome</keyword>
<dbReference type="RefSeq" id="WP_155302173.1">
    <property type="nucleotide sequence ID" value="NZ_AP021875.1"/>
</dbReference>